<dbReference type="GO" id="GO:0046872">
    <property type="term" value="F:metal ion binding"/>
    <property type="evidence" value="ECO:0007669"/>
    <property type="project" value="UniProtKB-KW"/>
</dbReference>
<dbReference type="PANTHER" id="PTHR44379:SF7">
    <property type="entry name" value="XANTHINE DEHYDROGENASE SUBUNIT E-RELATED"/>
    <property type="match status" value="1"/>
</dbReference>
<dbReference type="AlphaFoldDB" id="F8FDC1"/>
<dbReference type="Proteomes" id="UP000006620">
    <property type="component" value="Chromosome"/>
</dbReference>
<dbReference type="GO" id="GO:0051537">
    <property type="term" value="F:2 iron, 2 sulfur cluster binding"/>
    <property type="evidence" value="ECO:0007669"/>
    <property type="project" value="UniProtKB-KW"/>
</dbReference>
<dbReference type="PANTHER" id="PTHR44379">
    <property type="entry name" value="OXIDOREDUCTASE WITH IRON-SULFUR SUBUNIT"/>
    <property type="match status" value="1"/>
</dbReference>
<reference evidence="7 8" key="2">
    <citation type="journal article" date="2013" name="Genome Announc.">
        <title>Genome Sequence of Growth-Improving Paenibacillus mucilaginosus Strain KNP414.</title>
        <authorList>
            <person name="Lu J.J."/>
            <person name="Wang J.F."/>
            <person name="Hu X.F."/>
        </authorList>
    </citation>
    <scope>NUCLEOTIDE SEQUENCE [LARGE SCALE GENOMIC DNA]</scope>
    <source>
        <strain evidence="7 8">KNP414</strain>
    </source>
</reference>
<keyword evidence="4" id="KW-0408">Iron</keyword>
<dbReference type="Gene3D" id="1.10.150.120">
    <property type="entry name" value="[2Fe-2S]-binding domain"/>
    <property type="match status" value="1"/>
</dbReference>
<evidence type="ECO:0000256" key="3">
    <source>
        <dbReference type="ARBA" id="ARBA00023002"/>
    </source>
</evidence>
<dbReference type="Gene3D" id="3.10.20.30">
    <property type="match status" value="1"/>
</dbReference>
<keyword evidence="1" id="KW-0001">2Fe-2S</keyword>
<dbReference type="InterPro" id="IPR036010">
    <property type="entry name" value="2Fe-2S_ferredoxin-like_sf"/>
</dbReference>
<dbReference type="InterPro" id="IPR001041">
    <property type="entry name" value="2Fe-2S_ferredoxin-type"/>
</dbReference>
<dbReference type="SUPFAM" id="SSF47741">
    <property type="entry name" value="CO dehydrogenase ISP C-domain like"/>
    <property type="match status" value="1"/>
</dbReference>
<protein>
    <submittedName>
        <fullName evidence="7">(2Fe-2S)-binding domain protein</fullName>
    </submittedName>
</protein>
<dbReference type="GO" id="GO:0016491">
    <property type="term" value="F:oxidoreductase activity"/>
    <property type="evidence" value="ECO:0007669"/>
    <property type="project" value="UniProtKB-KW"/>
</dbReference>
<evidence type="ECO:0000256" key="2">
    <source>
        <dbReference type="ARBA" id="ARBA00022723"/>
    </source>
</evidence>
<evidence type="ECO:0000256" key="1">
    <source>
        <dbReference type="ARBA" id="ARBA00022714"/>
    </source>
</evidence>
<evidence type="ECO:0000313" key="7">
    <source>
        <dbReference type="EMBL" id="AEI41781.1"/>
    </source>
</evidence>
<keyword evidence="5" id="KW-0411">Iron-sulfur</keyword>
<dbReference type="InterPro" id="IPR036884">
    <property type="entry name" value="2Fe-2S-bd_dom_sf"/>
</dbReference>
<dbReference type="InterPro" id="IPR051452">
    <property type="entry name" value="Diverse_Oxidoreductases"/>
</dbReference>
<dbReference type="Pfam" id="PF01799">
    <property type="entry name" value="Fer2_2"/>
    <property type="match status" value="1"/>
</dbReference>
<name>F8FDC1_PAEMK</name>
<keyword evidence="3" id="KW-0560">Oxidoreductase</keyword>
<evidence type="ECO:0000256" key="4">
    <source>
        <dbReference type="ARBA" id="ARBA00023004"/>
    </source>
</evidence>
<evidence type="ECO:0000259" key="6">
    <source>
        <dbReference type="PROSITE" id="PS51085"/>
    </source>
</evidence>
<evidence type="ECO:0000313" key="8">
    <source>
        <dbReference type="Proteomes" id="UP000006620"/>
    </source>
</evidence>
<dbReference type="InterPro" id="IPR002888">
    <property type="entry name" value="2Fe-2S-bd"/>
</dbReference>
<dbReference type="SUPFAM" id="SSF54292">
    <property type="entry name" value="2Fe-2S ferredoxin-like"/>
    <property type="match status" value="1"/>
</dbReference>
<feature type="domain" description="2Fe-2S ferredoxin-type" evidence="6">
    <location>
        <begin position="1"/>
        <end position="83"/>
    </location>
</feature>
<dbReference type="PROSITE" id="PS51085">
    <property type="entry name" value="2FE2S_FER_2"/>
    <property type="match status" value="1"/>
</dbReference>
<evidence type="ECO:0000256" key="5">
    <source>
        <dbReference type="ARBA" id="ARBA00023014"/>
    </source>
</evidence>
<keyword evidence="2" id="KW-0479">Metal-binding</keyword>
<dbReference type="RefSeq" id="WP_013916940.1">
    <property type="nucleotide sequence ID" value="NC_015690.1"/>
</dbReference>
<accession>F8FDC1</accession>
<dbReference type="PATRIC" id="fig|1036673.3.peg.2966"/>
<reference evidence="8" key="1">
    <citation type="submission" date="2011-06" db="EMBL/GenBank/DDBJ databases">
        <title>Complete genome sequence of Paenibacillus mucilaginosus KNP414.</title>
        <authorList>
            <person name="Wang J."/>
            <person name="Hu S."/>
            <person name="Hu X."/>
            <person name="Zhang B."/>
            <person name="Dong D."/>
            <person name="Zhang S."/>
            <person name="Zhao K."/>
            <person name="Wu D."/>
        </authorList>
    </citation>
    <scope>NUCLEOTIDE SEQUENCE [LARGE SCALE GENOMIC DNA]</scope>
    <source>
        <strain evidence="8">KNP414</strain>
    </source>
</reference>
<sequence>MAVNIRAWRCTVNGESLELEGVAPARRVLDIVREDLGLTGTKRSCDMGRCGACMVLVDGEAVNSCLLMAYQCEGKALTTIEGLRGPADEEIQSAFLQEGAFQCGYCTSGMIMTVKGLLDSNPEPDREEIEEALSGNLCRCTGYGPIVRAVEAVIRQRQGSGGL</sequence>
<dbReference type="EMBL" id="CP002869">
    <property type="protein sequence ID" value="AEI41781.1"/>
    <property type="molecule type" value="Genomic_DNA"/>
</dbReference>
<dbReference type="InterPro" id="IPR006058">
    <property type="entry name" value="2Fe2S_fd_BS"/>
</dbReference>
<dbReference type="Pfam" id="PF00111">
    <property type="entry name" value="Fer2"/>
    <property type="match status" value="1"/>
</dbReference>
<dbReference type="KEGG" id="pms:KNP414_03223"/>
<dbReference type="HOGENOM" id="CLU_052511_3_0_9"/>
<dbReference type="InterPro" id="IPR012675">
    <property type="entry name" value="Beta-grasp_dom_sf"/>
</dbReference>
<gene>
    <name evidence="7" type="ordered locus">KNP414_03223</name>
</gene>
<proteinExistence type="predicted"/>
<organism evidence="7 8">
    <name type="scientific">Paenibacillus mucilaginosus (strain KNP414)</name>
    <dbReference type="NCBI Taxonomy" id="1036673"/>
    <lineage>
        <taxon>Bacteria</taxon>
        <taxon>Bacillati</taxon>
        <taxon>Bacillota</taxon>
        <taxon>Bacilli</taxon>
        <taxon>Bacillales</taxon>
        <taxon>Paenibacillaceae</taxon>
        <taxon>Paenibacillus</taxon>
    </lineage>
</organism>
<dbReference type="PROSITE" id="PS00197">
    <property type="entry name" value="2FE2S_FER_1"/>
    <property type="match status" value="1"/>
</dbReference>